<reference evidence="3 4" key="1">
    <citation type="submission" date="2012-05" db="EMBL/GenBank/DDBJ databases">
        <title>Finished chromosome of genome of Oscillatoria sp. PCC 7112.</title>
        <authorList>
            <consortium name="US DOE Joint Genome Institute"/>
            <person name="Gugger M."/>
            <person name="Coursin T."/>
            <person name="Rippka R."/>
            <person name="Tandeau De Marsac N."/>
            <person name="Huntemann M."/>
            <person name="Wei C.-L."/>
            <person name="Han J."/>
            <person name="Detter J.C."/>
            <person name="Han C."/>
            <person name="Tapia R."/>
            <person name="Davenport K."/>
            <person name="Daligault H."/>
            <person name="Erkkila T."/>
            <person name="Gu W."/>
            <person name="Munk A.C.C."/>
            <person name="Teshima H."/>
            <person name="Xu Y."/>
            <person name="Chain P."/>
            <person name="Chen A."/>
            <person name="Krypides N."/>
            <person name="Mavromatis K."/>
            <person name="Markowitz V."/>
            <person name="Szeto E."/>
            <person name="Ivanova N."/>
            <person name="Mikhailova N."/>
            <person name="Ovchinnikova G."/>
            <person name="Pagani I."/>
            <person name="Pati A."/>
            <person name="Goodwin L."/>
            <person name="Peters L."/>
            <person name="Pitluck S."/>
            <person name="Woyke T."/>
            <person name="Kerfeld C."/>
        </authorList>
    </citation>
    <scope>NUCLEOTIDE SEQUENCE [LARGE SCALE GENOMIC DNA]</scope>
    <source>
        <strain evidence="3 4">PCC 7112</strain>
    </source>
</reference>
<dbReference type="Proteomes" id="UP000010478">
    <property type="component" value="Chromosome"/>
</dbReference>
<evidence type="ECO:0000313" key="3">
    <source>
        <dbReference type="EMBL" id="AFZ06715.1"/>
    </source>
</evidence>
<dbReference type="InterPro" id="IPR004843">
    <property type="entry name" value="Calcineurin-like_PHP"/>
</dbReference>
<dbReference type="eggNOG" id="COG0639">
    <property type="taxonomic scope" value="Bacteria"/>
</dbReference>
<dbReference type="GO" id="GO:0005737">
    <property type="term" value="C:cytoplasm"/>
    <property type="evidence" value="ECO:0007669"/>
    <property type="project" value="TreeGrafter"/>
</dbReference>
<dbReference type="GO" id="GO:0004081">
    <property type="term" value="F:bis(5'-nucleosyl)-tetraphosphatase (asymmetrical) activity"/>
    <property type="evidence" value="ECO:0007669"/>
    <property type="project" value="UniProtKB-EC"/>
</dbReference>
<organism evidence="3 4">
    <name type="scientific">Phormidium nigroviride PCC 7112</name>
    <dbReference type="NCBI Taxonomy" id="179408"/>
    <lineage>
        <taxon>Bacteria</taxon>
        <taxon>Bacillati</taxon>
        <taxon>Cyanobacteriota</taxon>
        <taxon>Cyanophyceae</taxon>
        <taxon>Oscillatoriophycideae</taxon>
        <taxon>Oscillatoriales</taxon>
        <taxon>Oscillatoriaceae</taxon>
        <taxon>Phormidium</taxon>
    </lineage>
</organism>
<dbReference type="SUPFAM" id="SSF52540">
    <property type="entry name" value="P-loop containing nucleoside triphosphate hydrolases"/>
    <property type="match status" value="1"/>
</dbReference>
<dbReference type="Gene3D" id="3.40.50.300">
    <property type="entry name" value="P-loop containing nucleotide triphosphate hydrolases"/>
    <property type="match status" value="1"/>
</dbReference>
<dbReference type="HOGENOM" id="CLU_016728_0_0_3"/>
<dbReference type="SUPFAM" id="SSF56091">
    <property type="entry name" value="DNA ligase/mRNA capping enzyme, catalytic domain"/>
    <property type="match status" value="1"/>
</dbReference>
<dbReference type="PANTHER" id="PTHR42850:SF7">
    <property type="entry name" value="BIS(5'-NUCLEOSYL)-TETRAPHOSPHATASE PRPE [ASYMMETRICAL]"/>
    <property type="match status" value="1"/>
</dbReference>
<evidence type="ECO:0000259" key="2">
    <source>
        <dbReference type="Pfam" id="PF16542"/>
    </source>
</evidence>
<dbReference type="EC" id="3.6.1.17" evidence="3"/>
<dbReference type="InterPro" id="IPR027417">
    <property type="entry name" value="P-loop_NTPase"/>
</dbReference>
<gene>
    <name evidence="3" type="ORF">Osc7112_2259</name>
</gene>
<dbReference type="Pfam" id="PF16542">
    <property type="entry name" value="PNKP_ligase"/>
    <property type="match status" value="1"/>
</dbReference>
<dbReference type="CDD" id="cd07423">
    <property type="entry name" value="MPP_Prp_like"/>
    <property type="match status" value="1"/>
</dbReference>
<dbReference type="InterPro" id="IPR032380">
    <property type="entry name" value="PNKP_ligase_dom"/>
</dbReference>
<evidence type="ECO:0000313" key="4">
    <source>
        <dbReference type="Proteomes" id="UP000010478"/>
    </source>
</evidence>
<dbReference type="InterPro" id="IPR041780">
    <property type="entry name" value="MPP_PrpE-like"/>
</dbReference>
<dbReference type="PRINTS" id="PR00114">
    <property type="entry name" value="STPHPHTASE"/>
</dbReference>
<keyword evidence="3" id="KW-0378">Hydrolase</keyword>
<name>K9VHK4_9CYAN</name>
<feature type="domain" description="Calcineurin-like phosphoesterase" evidence="1">
    <location>
        <begin position="181"/>
        <end position="385"/>
    </location>
</feature>
<dbReference type="KEGG" id="oni:Osc7112_2259"/>
<dbReference type="InterPro" id="IPR024028">
    <property type="entry name" value="PNKP_bac"/>
</dbReference>
<dbReference type="RefSeq" id="WP_015176016.1">
    <property type="nucleotide sequence ID" value="NC_019729.1"/>
</dbReference>
<dbReference type="InterPro" id="IPR029052">
    <property type="entry name" value="Metallo-depent_PP-like"/>
</dbReference>
<dbReference type="PATRIC" id="fig|179408.3.peg.2761"/>
<dbReference type="Pfam" id="PF00149">
    <property type="entry name" value="Metallophos"/>
    <property type="match status" value="1"/>
</dbReference>
<evidence type="ECO:0000259" key="1">
    <source>
        <dbReference type="Pfam" id="PF00149"/>
    </source>
</evidence>
<dbReference type="InterPro" id="IPR006186">
    <property type="entry name" value="Ser/Thr-sp_prot-phosphatase"/>
</dbReference>
<protein>
    <submittedName>
        <fullName evidence="3">Polynucleotide 3'-phosphatase</fullName>
        <ecNumber evidence="3">3.6.1.17</ecNumber>
    </submittedName>
</protein>
<dbReference type="eggNOG" id="COG4639">
    <property type="taxonomic scope" value="Bacteria"/>
</dbReference>
<dbReference type="STRING" id="179408.Osc7112_2259"/>
<dbReference type="GO" id="GO:0016791">
    <property type="term" value="F:phosphatase activity"/>
    <property type="evidence" value="ECO:0007669"/>
    <property type="project" value="TreeGrafter"/>
</dbReference>
<feature type="domain" description="Polynucleotide kinase-phosphatase ligase" evidence="2">
    <location>
        <begin position="498"/>
        <end position="875"/>
    </location>
</feature>
<proteinExistence type="predicted"/>
<dbReference type="PANTHER" id="PTHR42850">
    <property type="entry name" value="METALLOPHOSPHOESTERASE"/>
    <property type="match status" value="1"/>
</dbReference>
<sequence length="880" mass="98826">MKITLPELSLVVLIGASGSGKSTFARQHFLPTEIISSDYCRGLVSDDENNQAATADAFEVLHLIAAKRLAAGKLTVIDATNVQPESRKPLVELARKYHCFLVAIVLDLPEKLCGDRNQQRANRNFGNHVIRRHVQNLKRSLKSLDREGFRYVYVLRSPEEIEAVEVERQPLWNNRKHDRGPFDIIGDVHGCCDELEQLLQQLGYQIVEKTAESAFWNFPTYAHPEGRKAVFLGDLVDRGPRILDTLKLVRNMVLAETALCVAGNHDIKLLRKLNGKNVKINHGLEQTLAEIAALPDEFRESAETEIRQFLDSLIGHYVLDGGKLVVAHAGMKAEFQGRASRRIRDFALYGETTGEIDEFGLPVRYNWAAEYRGQAAVVYGHTPVPETEWFNNTVDIDTGCVFGGKLTALRYPEREFVSVPAARIYCEPAKPILFQDSPTPLNNRDINSPAIDSGLAEVSLTAQQQFDDVLDIADVLGKRIISTRLQRNITIKEENAIAALEVMSRFAANPKWLIYLPPTMSPAATSNEPGLLEHPAEAFTYYQQQGISTVVCEEKHMGSRAVVIVCRDESAAKLRFGILNSSIGICYTRTGRHFFNNSTLQTDFLVRINTALTASNFWDRFQTDWVCLDCELMPWSAKAQELLQKQYAAVGTASNSAFADAIKNLEQASQRGVEVSSLLTRYQERAELADRYVHAYQRYCWPVKSLSDLKLAPFHILATEGTVHTDKNHCWHMEEISQFCKADPELLLATEYKIVEIADFDSRFAGIQWWEKLTAAGGEGMVVKPMDFIVKNSKGLVQPAVKCRGKEYLRIIYGLEYSLPEHLEKLRSRGLSSKRSLALREFALGVEALERFVAGAPLRQVHECVFGVLAMESEPVDPRL</sequence>
<dbReference type="InterPro" id="IPR050126">
    <property type="entry name" value="Ap4A_hydrolase"/>
</dbReference>
<keyword evidence="4" id="KW-1185">Reference proteome</keyword>
<dbReference type="Gene3D" id="3.60.21.10">
    <property type="match status" value="1"/>
</dbReference>
<dbReference type="NCBIfam" id="TIGR04075">
    <property type="entry name" value="bacter_Pnkp"/>
    <property type="match status" value="1"/>
</dbReference>
<dbReference type="Gene3D" id="3.30.470.30">
    <property type="entry name" value="DNA ligase/mRNA capping enzyme"/>
    <property type="match status" value="2"/>
</dbReference>
<dbReference type="Pfam" id="PF13671">
    <property type="entry name" value="AAA_33"/>
    <property type="match status" value="1"/>
</dbReference>
<dbReference type="OrthoDB" id="384253at2"/>
<dbReference type="EMBL" id="CP003614">
    <property type="protein sequence ID" value="AFZ06715.1"/>
    <property type="molecule type" value="Genomic_DNA"/>
</dbReference>
<accession>K9VHK4</accession>
<dbReference type="AlphaFoldDB" id="K9VHK4"/>
<dbReference type="SUPFAM" id="SSF56300">
    <property type="entry name" value="Metallo-dependent phosphatases"/>
    <property type="match status" value="1"/>
</dbReference>